<reference evidence="8" key="2">
    <citation type="submission" date="2021-01" db="UniProtKB">
        <authorList>
            <consortium name="EnsemblMetazoa"/>
        </authorList>
    </citation>
    <scope>IDENTIFICATION</scope>
</reference>
<dbReference type="InParanoid" id="A0A7M7HG69"/>
<dbReference type="GO" id="GO:0016020">
    <property type="term" value="C:membrane"/>
    <property type="evidence" value="ECO:0007669"/>
    <property type="project" value="InterPro"/>
</dbReference>
<dbReference type="Pfam" id="PF00530">
    <property type="entry name" value="SRCR"/>
    <property type="match status" value="4"/>
</dbReference>
<feature type="domain" description="SRCR" evidence="7">
    <location>
        <begin position="163"/>
        <end position="263"/>
    </location>
</feature>
<dbReference type="SMART" id="SM00202">
    <property type="entry name" value="SR"/>
    <property type="match status" value="4"/>
</dbReference>
<feature type="domain" description="SRCR" evidence="7">
    <location>
        <begin position="268"/>
        <end position="368"/>
    </location>
</feature>
<feature type="disulfide bond" evidence="5">
    <location>
        <begin position="82"/>
        <end position="146"/>
    </location>
</feature>
<feature type="disulfide bond" evidence="5">
    <location>
        <begin position="201"/>
        <end position="262"/>
    </location>
</feature>
<feature type="domain" description="SRCR" evidence="7">
    <location>
        <begin position="373"/>
        <end position="471"/>
    </location>
</feature>
<evidence type="ECO:0000256" key="1">
    <source>
        <dbReference type="ARBA" id="ARBA00022729"/>
    </source>
</evidence>
<evidence type="ECO:0000313" key="8">
    <source>
        <dbReference type="EnsemblMetazoa" id="XP_011664076"/>
    </source>
</evidence>
<feature type="disulfide bond" evidence="5">
    <location>
        <begin position="232"/>
        <end position="242"/>
    </location>
</feature>
<feature type="disulfide bond" evidence="5">
    <location>
        <begin position="306"/>
        <end position="367"/>
    </location>
</feature>
<dbReference type="PANTHER" id="PTHR47653">
    <property type="entry name" value="PROTEIN BARK BEETLE"/>
    <property type="match status" value="1"/>
</dbReference>
<dbReference type="InterPro" id="IPR053243">
    <property type="entry name" value="SJ_maturation_regulator"/>
</dbReference>
<organism evidence="8 9">
    <name type="scientific">Strongylocentrotus purpuratus</name>
    <name type="common">Purple sea urchin</name>
    <dbReference type="NCBI Taxonomy" id="7668"/>
    <lineage>
        <taxon>Eukaryota</taxon>
        <taxon>Metazoa</taxon>
        <taxon>Echinodermata</taxon>
        <taxon>Eleutherozoa</taxon>
        <taxon>Echinozoa</taxon>
        <taxon>Echinoidea</taxon>
        <taxon>Euechinoidea</taxon>
        <taxon>Echinacea</taxon>
        <taxon>Camarodonta</taxon>
        <taxon>Echinidea</taxon>
        <taxon>Strongylocentrotidae</taxon>
        <taxon>Strongylocentrotus</taxon>
    </lineage>
</organism>
<feature type="chain" id="PRO_5029735543" description="SRCR domain-containing protein" evidence="6">
    <location>
        <begin position="22"/>
        <end position="476"/>
    </location>
</feature>
<sequence>MASKTGISMFLLLAAVVTASASLETQGESAVVRETNIREPASDMLNVEETVKKMEEIRLVGGTSDSEGRVEVSYSGEWGTVCDDLWDTNDASVVCRSLGFDGALEAVKYPGFGPGTGTIFLDNVECIGNEASLAECPIFEPRPWNCDHSEDAGVRCLVLEREVRLVGGTSDSEGRVEVSYTGEWGTVCDDFWDTTDASVVCRSLGFNGALEAVSSGPFGPGTGTIVLDDVECIGNEARLVECPHIGLGVHDCDHSQDAGVRCVEDGDVRLVGGTSYSEGRVEVSYSGEWGTVCDDFWDTTDASVVCRSLGFNGALEAVSSGPFGPGTGTIVLDDVKCIGNEASLVECPHIGLGVHDCDHSQDAGVRCVEDGDVRLVGGTSDSEGRVEVWYHGAWGTVCDDFWTINNANVVCRSLGYDGALEAVKYPGFGEGTGTILDDVNCSGEESSLFECPPQMPERYCWHWEDAGVRCVEDAIE</sequence>
<dbReference type="PRINTS" id="PR00258">
    <property type="entry name" value="SPERACTRCPTR"/>
</dbReference>
<feature type="disulfide bond" evidence="5">
    <location>
        <begin position="188"/>
        <end position="252"/>
    </location>
</feature>
<feature type="signal peptide" evidence="6">
    <location>
        <begin position="1"/>
        <end position="21"/>
    </location>
</feature>
<keyword evidence="2" id="KW-0677">Repeat</keyword>
<dbReference type="InterPro" id="IPR036772">
    <property type="entry name" value="SRCR-like_dom_sf"/>
</dbReference>
<proteinExistence type="predicted"/>
<protein>
    <recommendedName>
        <fullName evidence="7">SRCR domain-containing protein</fullName>
    </recommendedName>
</protein>
<keyword evidence="9" id="KW-1185">Reference proteome</keyword>
<dbReference type="OMA" id="CTGHESE"/>
<feature type="disulfide bond" evidence="5">
    <location>
        <begin position="441"/>
        <end position="451"/>
    </location>
</feature>
<dbReference type="AlphaFoldDB" id="A0A7M7HG69"/>
<dbReference type="Gene3D" id="3.10.250.10">
    <property type="entry name" value="SRCR-like domain"/>
    <property type="match status" value="4"/>
</dbReference>
<dbReference type="FunFam" id="3.10.250.10:FF:000001">
    <property type="entry name" value="Lysyl oxidase 4 isoform X1"/>
    <property type="match status" value="1"/>
</dbReference>
<feature type="disulfide bond" evidence="5">
    <location>
        <begin position="126"/>
        <end position="136"/>
    </location>
</feature>
<dbReference type="FunFam" id="3.10.250.10:FF:000011">
    <property type="entry name" value="Scavenger receptor class A member 5"/>
    <property type="match status" value="1"/>
</dbReference>
<dbReference type="RefSeq" id="XP_011664076.2">
    <property type="nucleotide sequence ID" value="XM_011665774.2"/>
</dbReference>
<dbReference type="Proteomes" id="UP000007110">
    <property type="component" value="Unassembled WGS sequence"/>
</dbReference>
<dbReference type="FunFam" id="3.10.250.10:FF:000006">
    <property type="entry name" value="neurotrypsin isoform X2"/>
    <property type="match status" value="2"/>
</dbReference>
<feature type="disulfide bond" evidence="5">
    <location>
        <begin position="95"/>
        <end position="156"/>
    </location>
</feature>
<keyword evidence="4" id="KW-0325">Glycoprotein</keyword>
<name>A0A7M7HG69_STRPU</name>
<dbReference type="PROSITE" id="PS50287">
    <property type="entry name" value="SRCR_2"/>
    <property type="match status" value="4"/>
</dbReference>
<evidence type="ECO:0000256" key="4">
    <source>
        <dbReference type="ARBA" id="ARBA00023180"/>
    </source>
</evidence>
<feature type="disulfide bond" evidence="5">
    <location>
        <begin position="337"/>
        <end position="347"/>
    </location>
</feature>
<keyword evidence="1 6" id="KW-0732">Signal</keyword>
<dbReference type="InterPro" id="IPR001190">
    <property type="entry name" value="SRCR"/>
</dbReference>
<dbReference type="PANTHER" id="PTHR47653:SF1">
    <property type="entry name" value="DELETED IN MALIGNANT BRAIN TUMORS 1 PROTEIN"/>
    <property type="match status" value="1"/>
</dbReference>
<dbReference type="KEGG" id="spu:586773"/>
<evidence type="ECO:0000256" key="6">
    <source>
        <dbReference type="SAM" id="SignalP"/>
    </source>
</evidence>
<reference evidence="9" key="1">
    <citation type="submission" date="2015-02" db="EMBL/GenBank/DDBJ databases">
        <title>Genome sequencing for Strongylocentrotus purpuratus.</title>
        <authorList>
            <person name="Murali S."/>
            <person name="Liu Y."/>
            <person name="Vee V."/>
            <person name="English A."/>
            <person name="Wang M."/>
            <person name="Skinner E."/>
            <person name="Han Y."/>
            <person name="Muzny D.M."/>
            <person name="Worley K.C."/>
            <person name="Gibbs R.A."/>
        </authorList>
    </citation>
    <scope>NUCLEOTIDE SEQUENCE</scope>
</reference>
<dbReference type="EnsemblMetazoa" id="XM_011665774">
    <property type="protein sequence ID" value="XP_011664076"/>
    <property type="gene ID" value="LOC586773"/>
</dbReference>
<evidence type="ECO:0000256" key="2">
    <source>
        <dbReference type="ARBA" id="ARBA00022737"/>
    </source>
</evidence>
<dbReference type="PROSITE" id="PS00420">
    <property type="entry name" value="SRCR_1"/>
    <property type="match status" value="4"/>
</dbReference>
<dbReference type="OrthoDB" id="536948at2759"/>
<accession>A0A7M7HG69</accession>
<evidence type="ECO:0000256" key="3">
    <source>
        <dbReference type="ARBA" id="ARBA00023157"/>
    </source>
</evidence>
<dbReference type="SUPFAM" id="SSF56487">
    <property type="entry name" value="SRCR-like"/>
    <property type="match status" value="4"/>
</dbReference>
<evidence type="ECO:0000256" key="5">
    <source>
        <dbReference type="PROSITE-ProRule" id="PRU00196"/>
    </source>
</evidence>
<feature type="domain" description="SRCR" evidence="7">
    <location>
        <begin position="57"/>
        <end position="157"/>
    </location>
</feature>
<evidence type="ECO:0000313" key="9">
    <source>
        <dbReference type="Proteomes" id="UP000007110"/>
    </source>
</evidence>
<dbReference type="GeneID" id="586773"/>
<keyword evidence="3 5" id="KW-1015">Disulfide bond</keyword>
<evidence type="ECO:0000259" key="7">
    <source>
        <dbReference type="PROSITE" id="PS50287"/>
    </source>
</evidence>
<comment type="caution">
    <text evidence="5">Lacks conserved residue(s) required for the propagation of feature annotation.</text>
</comment>
<feature type="disulfide bond" evidence="5">
    <location>
        <begin position="293"/>
        <end position="357"/>
    </location>
</feature>